<evidence type="ECO:0000313" key="2">
    <source>
        <dbReference type="EMBL" id="MBC8540087.1"/>
    </source>
</evidence>
<evidence type="ECO:0000313" key="3">
    <source>
        <dbReference type="Proteomes" id="UP000611762"/>
    </source>
</evidence>
<dbReference type="InterPro" id="IPR012349">
    <property type="entry name" value="Split_barrel_FMN-bd"/>
</dbReference>
<dbReference type="EMBL" id="JACRSU010000001">
    <property type="protein sequence ID" value="MBC8540087.1"/>
    <property type="molecule type" value="Genomic_DNA"/>
</dbReference>
<dbReference type="SUPFAM" id="SSF50475">
    <property type="entry name" value="FMN-binding split barrel"/>
    <property type="match status" value="1"/>
</dbReference>
<accession>A0A926DLT2</accession>
<sequence>MEEVYNYLKALDVNFLATRNGDGVSCRPFGDPVKFDGKIYMLTHAEKDVAKQLAENNQICIVAHNSEKDDWLRVFCEAVDDSNNTAAKQAIIDEFDWAEEAGYRLDNPSFKCYYLANAKAEVRDSEGEVLASYEF</sequence>
<name>A0A926DLT2_9FIRM</name>
<reference evidence="2" key="1">
    <citation type="submission" date="2020-08" db="EMBL/GenBank/DDBJ databases">
        <title>Genome public.</title>
        <authorList>
            <person name="Liu C."/>
            <person name="Sun Q."/>
        </authorList>
    </citation>
    <scope>NUCLEOTIDE SEQUENCE</scope>
    <source>
        <strain evidence="2">H8</strain>
    </source>
</reference>
<gene>
    <name evidence="2" type="ORF">H8698_03735</name>
</gene>
<proteinExistence type="predicted"/>
<evidence type="ECO:0000259" key="1">
    <source>
        <dbReference type="Pfam" id="PF16242"/>
    </source>
</evidence>
<dbReference type="Pfam" id="PF16242">
    <property type="entry name" value="Pyrid_ox_like"/>
    <property type="match status" value="1"/>
</dbReference>
<dbReference type="Gene3D" id="2.30.110.10">
    <property type="entry name" value="Electron Transport, Fmn-binding Protein, Chain A"/>
    <property type="match status" value="1"/>
</dbReference>
<organism evidence="2 3">
    <name type="scientific">Congzhengia minquanensis</name>
    <dbReference type="NCBI Taxonomy" id="2763657"/>
    <lineage>
        <taxon>Bacteria</taxon>
        <taxon>Bacillati</taxon>
        <taxon>Bacillota</taxon>
        <taxon>Clostridia</taxon>
        <taxon>Eubacteriales</taxon>
        <taxon>Oscillospiraceae</taxon>
        <taxon>Congzhengia</taxon>
    </lineage>
</organism>
<comment type="caution">
    <text evidence="2">The sequence shown here is derived from an EMBL/GenBank/DDBJ whole genome shotgun (WGS) entry which is preliminary data.</text>
</comment>
<feature type="domain" description="General stress protein FMN-binding split barrel" evidence="1">
    <location>
        <begin position="2"/>
        <end position="78"/>
    </location>
</feature>
<dbReference type="AlphaFoldDB" id="A0A926DLT2"/>
<dbReference type="InterPro" id="IPR038725">
    <property type="entry name" value="YdaG_split_barrel_FMN-bd"/>
</dbReference>
<dbReference type="RefSeq" id="WP_249311219.1">
    <property type="nucleotide sequence ID" value="NZ_JACRSU010000001.1"/>
</dbReference>
<keyword evidence="3" id="KW-1185">Reference proteome</keyword>
<protein>
    <submittedName>
        <fullName evidence="2">Pyridoxamine 5'-phosphate oxidase family protein</fullName>
    </submittedName>
</protein>
<dbReference type="Proteomes" id="UP000611762">
    <property type="component" value="Unassembled WGS sequence"/>
</dbReference>